<keyword evidence="7" id="KW-1185">Reference proteome</keyword>
<dbReference type="Pfam" id="PF13545">
    <property type="entry name" value="HTH_Crp_2"/>
    <property type="match status" value="1"/>
</dbReference>
<name>E1JSY2_SOLFR</name>
<keyword evidence="1" id="KW-0805">Transcription regulation</keyword>
<dbReference type="InterPro" id="IPR036388">
    <property type="entry name" value="WH-like_DNA-bd_sf"/>
</dbReference>
<dbReference type="Gene3D" id="1.10.10.10">
    <property type="entry name" value="Winged helix-like DNA-binding domain superfamily/Winged helix DNA-binding domain"/>
    <property type="match status" value="1"/>
</dbReference>
<dbReference type="GO" id="GO:0005829">
    <property type="term" value="C:cytosol"/>
    <property type="evidence" value="ECO:0007669"/>
    <property type="project" value="TreeGrafter"/>
</dbReference>
<dbReference type="STRING" id="596151.DesfrDRAFT_0721"/>
<dbReference type="AlphaFoldDB" id="E1JSY2"/>
<dbReference type="InterPro" id="IPR012318">
    <property type="entry name" value="HTH_CRP"/>
</dbReference>
<dbReference type="PRINTS" id="PR00034">
    <property type="entry name" value="HTHCRP"/>
</dbReference>
<dbReference type="GO" id="GO:0003700">
    <property type="term" value="F:DNA-binding transcription factor activity"/>
    <property type="evidence" value="ECO:0007669"/>
    <property type="project" value="TreeGrafter"/>
</dbReference>
<dbReference type="OrthoDB" id="9815457at2"/>
<organism evidence="6 7">
    <name type="scientific">Solidesulfovibrio fructosivorans JJ]</name>
    <dbReference type="NCBI Taxonomy" id="596151"/>
    <lineage>
        <taxon>Bacteria</taxon>
        <taxon>Pseudomonadati</taxon>
        <taxon>Thermodesulfobacteriota</taxon>
        <taxon>Desulfovibrionia</taxon>
        <taxon>Desulfovibrionales</taxon>
        <taxon>Desulfovibrionaceae</taxon>
        <taxon>Solidesulfovibrio</taxon>
    </lineage>
</organism>
<proteinExistence type="predicted"/>
<dbReference type="CDD" id="cd00038">
    <property type="entry name" value="CAP_ED"/>
    <property type="match status" value="1"/>
</dbReference>
<dbReference type="PANTHER" id="PTHR24567">
    <property type="entry name" value="CRP FAMILY TRANSCRIPTIONAL REGULATORY PROTEIN"/>
    <property type="match status" value="1"/>
</dbReference>
<dbReference type="SMART" id="SM00100">
    <property type="entry name" value="cNMP"/>
    <property type="match status" value="1"/>
</dbReference>
<dbReference type="SMART" id="SM00419">
    <property type="entry name" value="HTH_CRP"/>
    <property type="match status" value="1"/>
</dbReference>
<gene>
    <name evidence="6" type="ORF">DesfrDRAFT_0721</name>
</gene>
<dbReference type="EMBL" id="AECZ01000003">
    <property type="protein sequence ID" value="EFL52615.1"/>
    <property type="molecule type" value="Genomic_DNA"/>
</dbReference>
<feature type="domain" description="HTH crp-type" evidence="5">
    <location>
        <begin position="156"/>
        <end position="221"/>
    </location>
</feature>
<dbReference type="eggNOG" id="COG0664">
    <property type="taxonomic scope" value="Bacteria"/>
</dbReference>
<evidence type="ECO:0000256" key="3">
    <source>
        <dbReference type="ARBA" id="ARBA00023163"/>
    </source>
</evidence>
<evidence type="ECO:0000313" key="6">
    <source>
        <dbReference type="EMBL" id="EFL52615.1"/>
    </source>
</evidence>
<dbReference type="InterPro" id="IPR036390">
    <property type="entry name" value="WH_DNA-bd_sf"/>
</dbReference>
<dbReference type="PROSITE" id="PS50042">
    <property type="entry name" value="CNMP_BINDING_3"/>
    <property type="match status" value="1"/>
</dbReference>
<evidence type="ECO:0000313" key="7">
    <source>
        <dbReference type="Proteomes" id="UP000006250"/>
    </source>
</evidence>
<dbReference type="SUPFAM" id="SSF46785">
    <property type="entry name" value="Winged helix' DNA-binding domain"/>
    <property type="match status" value="1"/>
</dbReference>
<protein>
    <submittedName>
        <fullName evidence="6">Transcriptional regulator, Crp/Fnr family</fullName>
    </submittedName>
</protein>
<comment type="caution">
    <text evidence="6">The sequence shown here is derived from an EMBL/GenBank/DDBJ whole genome shotgun (WGS) entry which is preliminary data.</text>
</comment>
<dbReference type="InterPro" id="IPR000595">
    <property type="entry name" value="cNMP-bd_dom"/>
</dbReference>
<sequence>MGKKEGGVRTRITAGELEEVALFATLSAAQREHVAREASVESIAPGGLYFSERAASTGFHVLLSGRVKLFKVAEDGKEQIIYIFGPGEPFCLCSVFSDGKHPANLAALESSRVLVLAPRQFERLSKEDPALLLVLLQVMSRRLKEAMEMIDALSLKQIPSRIAAYFLTHARGESVRLGVTHREFAKIIGVTPETLSRTLTKMAKMGLIEQRDGEIRMLDRQLLEGCRDGTCA</sequence>
<dbReference type="RefSeq" id="WP_005991173.1">
    <property type="nucleotide sequence ID" value="NZ_AECZ01000003.1"/>
</dbReference>
<dbReference type="PANTHER" id="PTHR24567:SF74">
    <property type="entry name" value="HTH-TYPE TRANSCRIPTIONAL REGULATOR ARCR"/>
    <property type="match status" value="1"/>
</dbReference>
<dbReference type="SUPFAM" id="SSF51206">
    <property type="entry name" value="cAMP-binding domain-like"/>
    <property type="match status" value="1"/>
</dbReference>
<evidence type="ECO:0000256" key="1">
    <source>
        <dbReference type="ARBA" id="ARBA00023015"/>
    </source>
</evidence>
<dbReference type="InterPro" id="IPR014710">
    <property type="entry name" value="RmlC-like_jellyroll"/>
</dbReference>
<evidence type="ECO:0000256" key="2">
    <source>
        <dbReference type="ARBA" id="ARBA00023125"/>
    </source>
</evidence>
<accession>E1JSY2</accession>
<dbReference type="InterPro" id="IPR050397">
    <property type="entry name" value="Env_Response_Regulators"/>
</dbReference>
<dbReference type="PROSITE" id="PS51063">
    <property type="entry name" value="HTH_CRP_2"/>
    <property type="match status" value="1"/>
</dbReference>
<evidence type="ECO:0000259" key="5">
    <source>
        <dbReference type="PROSITE" id="PS51063"/>
    </source>
</evidence>
<dbReference type="GO" id="GO:0003677">
    <property type="term" value="F:DNA binding"/>
    <property type="evidence" value="ECO:0007669"/>
    <property type="project" value="UniProtKB-KW"/>
</dbReference>
<dbReference type="InterPro" id="IPR018490">
    <property type="entry name" value="cNMP-bd_dom_sf"/>
</dbReference>
<feature type="domain" description="Cyclic nucleotide-binding" evidence="4">
    <location>
        <begin position="22"/>
        <end position="124"/>
    </location>
</feature>
<dbReference type="Pfam" id="PF00027">
    <property type="entry name" value="cNMP_binding"/>
    <property type="match status" value="1"/>
</dbReference>
<evidence type="ECO:0000259" key="4">
    <source>
        <dbReference type="PROSITE" id="PS50042"/>
    </source>
</evidence>
<dbReference type="Proteomes" id="UP000006250">
    <property type="component" value="Unassembled WGS sequence"/>
</dbReference>
<dbReference type="Gene3D" id="2.60.120.10">
    <property type="entry name" value="Jelly Rolls"/>
    <property type="match status" value="1"/>
</dbReference>
<reference evidence="6 7" key="1">
    <citation type="submission" date="2010-08" db="EMBL/GenBank/DDBJ databases">
        <title>The draft genome of Desulfovibrio fructosovorans JJ.</title>
        <authorList>
            <consortium name="US DOE Joint Genome Institute (JGI-PGF)"/>
            <person name="Lucas S."/>
            <person name="Copeland A."/>
            <person name="Lapidus A."/>
            <person name="Cheng J.-F."/>
            <person name="Bruce D."/>
            <person name="Goodwin L."/>
            <person name="Pitluck S."/>
            <person name="Land M.L."/>
            <person name="Hauser L."/>
            <person name="Chang Y.-J."/>
            <person name="Jeffries C."/>
            <person name="Wall J.D."/>
            <person name="Stahl D.A."/>
            <person name="Arkin A.P."/>
            <person name="Dehal P."/>
            <person name="Stolyar S.M."/>
            <person name="Hazen T.C."/>
            <person name="Woyke T.J."/>
        </authorList>
    </citation>
    <scope>NUCLEOTIDE SEQUENCE [LARGE SCALE GENOMIC DNA]</scope>
    <source>
        <strain evidence="6 7">JJ</strain>
    </source>
</reference>
<keyword evidence="3" id="KW-0804">Transcription</keyword>
<keyword evidence="2" id="KW-0238">DNA-binding</keyword>